<evidence type="ECO:0000256" key="5">
    <source>
        <dbReference type="ARBA" id="ARBA00022741"/>
    </source>
</evidence>
<dbReference type="EMBL" id="CP047418">
    <property type="protein sequence ID" value="QLL77229.1"/>
    <property type="molecule type" value="Genomic_DNA"/>
</dbReference>
<dbReference type="Proteomes" id="UP000510886">
    <property type="component" value="Chromosome"/>
</dbReference>
<dbReference type="AlphaFoldDB" id="A0A7H9EIF8"/>
<sequence length="577" mass="63392">MWKIMKTRMSWPAVAGAAMFMLLQVLSDLNLPAITSQLIDKGVARGDLAYIWQAGGKMLLFAGLSILAAIGNVYLASTQAQKLGARLREELFAKVVNFGDQEMGSFGSSSLITRTTNDVMQIQNVVIMMLRMMLMSPLMLLGAGFMAYVTERRLAMIFLISVPLLLLAVWLVMRNAVPLFKSLQKKIDNINLVFREGLTGVRVIRAFRRDSFEQERFDQVNQDYTQTGIKVFSLTSMMYPIMITVLSFTNIGIVLLGSRLIGAMEMEVGKLVSFMTYASMVLFSFMMLSMVFVFIPRAQAAASRINEVLATPDSLPAPDDAQTVAATTPASLEFEQVSFRYHGAEELALTGLNIKMDAGQTLAIIGGTGSGKTTLINLIPRLYDVEQGRVLVDGLDVRNMTKHDLHKRVAFAQQKAILFKGTIRSNLQFGKPDATDEEMWHALDVAQAKDFVAALPDGLDAVVEQNGDNFSGGQKQRLTIARTVIKPASIYVFDDSFSALDFKTDANLRAALKHDPAIQKSVVVIVAQRVATVTQADQIIVLDNGKVAGQGTHAELMANNPTYQEIVHSQIREGGQA</sequence>
<dbReference type="Gene3D" id="1.20.1560.10">
    <property type="entry name" value="ABC transporter type 1, transmembrane domain"/>
    <property type="match status" value="1"/>
</dbReference>
<dbReference type="PANTHER" id="PTHR43394:SF1">
    <property type="entry name" value="ATP-BINDING CASSETTE SUB-FAMILY B MEMBER 10, MITOCHONDRIAL"/>
    <property type="match status" value="1"/>
</dbReference>
<dbReference type="Pfam" id="PF00664">
    <property type="entry name" value="ABC_membrane"/>
    <property type="match status" value="1"/>
</dbReference>
<evidence type="ECO:0000259" key="11">
    <source>
        <dbReference type="PROSITE" id="PS50929"/>
    </source>
</evidence>
<feature type="transmembrane region" description="Helical" evidence="9">
    <location>
        <begin position="154"/>
        <end position="173"/>
    </location>
</feature>
<dbReference type="GO" id="GO:0015421">
    <property type="term" value="F:ABC-type oligopeptide transporter activity"/>
    <property type="evidence" value="ECO:0007669"/>
    <property type="project" value="TreeGrafter"/>
</dbReference>
<dbReference type="SUPFAM" id="SSF90123">
    <property type="entry name" value="ABC transporter transmembrane region"/>
    <property type="match status" value="1"/>
</dbReference>
<evidence type="ECO:0000256" key="9">
    <source>
        <dbReference type="SAM" id="Phobius"/>
    </source>
</evidence>
<dbReference type="InterPro" id="IPR039421">
    <property type="entry name" value="Type_1_exporter"/>
</dbReference>
<keyword evidence="4 9" id="KW-0812">Transmembrane</keyword>
<evidence type="ECO:0000256" key="1">
    <source>
        <dbReference type="ARBA" id="ARBA00004651"/>
    </source>
</evidence>
<dbReference type="PROSITE" id="PS00211">
    <property type="entry name" value="ABC_TRANSPORTER_1"/>
    <property type="match status" value="1"/>
</dbReference>
<feature type="domain" description="ABC transmembrane type-1" evidence="11">
    <location>
        <begin position="15"/>
        <end position="297"/>
    </location>
</feature>
<keyword evidence="2" id="KW-0813">Transport</keyword>
<dbReference type="Gene3D" id="3.40.50.300">
    <property type="entry name" value="P-loop containing nucleotide triphosphate hydrolases"/>
    <property type="match status" value="1"/>
</dbReference>
<evidence type="ECO:0000259" key="10">
    <source>
        <dbReference type="PROSITE" id="PS50893"/>
    </source>
</evidence>
<dbReference type="SUPFAM" id="SSF52540">
    <property type="entry name" value="P-loop containing nucleoside triphosphate hydrolases"/>
    <property type="match status" value="1"/>
</dbReference>
<dbReference type="PROSITE" id="PS50893">
    <property type="entry name" value="ABC_TRANSPORTER_2"/>
    <property type="match status" value="1"/>
</dbReference>
<dbReference type="InterPro" id="IPR017871">
    <property type="entry name" value="ABC_transporter-like_CS"/>
</dbReference>
<evidence type="ECO:0000256" key="7">
    <source>
        <dbReference type="ARBA" id="ARBA00022989"/>
    </source>
</evidence>
<evidence type="ECO:0000256" key="2">
    <source>
        <dbReference type="ARBA" id="ARBA00022448"/>
    </source>
</evidence>
<protein>
    <submittedName>
        <fullName evidence="12">ATP-binding cassette domain-containing protein</fullName>
    </submittedName>
</protein>
<evidence type="ECO:0000256" key="4">
    <source>
        <dbReference type="ARBA" id="ARBA00022692"/>
    </source>
</evidence>
<dbReference type="InterPro" id="IPR003593">
    <property type="entry name" value="AAA+_ATPase"/>
</dbReference>
<feature type="domain" description="ABC transporter" evidence="10">
    <location>
        <begin position="332"/>
        <end position="569"/>
    </location>
</feature>
<dbReference type="GO" id="GO:0005524">
    <property type="term" value="F:ATP binding"/>
    <property type="evidence" value="ECO:0007669"/>
    <property type="project" value="UniProtKB-KW"/>
</dbReference>
<keyword evidence="5" id="KW-0547">Nucleotide-binding</keyword>
<dbReference type="GO" id="GO:0005886">
    <property type="term" value="C:plasma membrane"/>
    <property type="evidence" value="ECO:0007669"/>
    <property type="project" value="UniProtKB-SubCell"/>
</dbReference>
<dbReference type="InterPro" id="IPR011527">
    <property type="entry name" value="ABC1_TM_dom"/>
</dbReference>
<dbReference type="KEGG" id="lsw:GTO87_00415"/>
<keyword evidence="8 9" id="KW-0472">Membrane</keyword>
<keyword evidence="6 12" id="KW-0067">ATP-binding</keyword>
<feature type="transmembrane region" description="Helical" evidence="9">
    <location>
        <begin position="51"/>
        <end position="76"/>
    </location>
</feature>
<gene>
    <name evidence="12" type="ORF">GTO87_00415</name>
</gene>
<dbReference type="CDD" id="cd18548">
    <property type="entry name" value="ABC_6TM_Tm287_like"/>
    <property type="match status" value="1"/>
</dbReference>
<dbReference type="PROSITE" id="PS50929">
    <property type="entry name" value="ABC_TM1F"/>
    <property type="match status" value="1"/>
</dbReference>
<accession>A0A7H9EIF8</accession>
<dbReference type="InterPro" id="IPR027417">
    <property type="entry name" value="P-loop_NTPase"/>
</dbReference>
<evidence type="ECO:0000313" key="13">
    <source>
        <dbReference type="Proteomes" id="UP000510886"/>
    </source>
</evidence>
<dbReference type="InterPro" id="IPR003439">
    <property type="entry name" value="ABC_transporter-like_ATP-bd"/>
</dbReference>
<dbReference type="RefSeq" id="WP_180849057.1">
    <property type="nucleotide sequence ID" value="NZ_CP047418.1"/>
</dbReference>
<dbReference type="Pfam" id="PF00005">
    <property type="entry name" value="ABC_tran"/>
    <property type="match status" value="1"/>
</dbReference>
<dbReference type="FunFam" id="3.40.50.300:FF:000854">
    <property type="entry name" value="Multidrug ABC transporter ATP-binding protein"/>
    <property type="match status" value="1"/>
</dbReference>
<feature type="transmembrane region" description="Helical" evidence="9">
    <location>
        <begin position="239"/>
        <end position="262"/>
    </location>
</feature>
<feature type="transmembrane region" description="Helical" evidence="9">
    <location>
        <begin position="130"/>
        <end position="148"/>
    </location>
</feature>
<keyword evidence="3" id="KW-1003">Cell membrane</keyword>
<reference evidence="12 13" key="1">
    <citation type="submission" date="2020-01" db="EMBL/GenBank/DDBJ databases">
        <title>Complete and circular genome sequences of six lactobacillus isolates from horses.</title>
        <authorList>
            <person name="Hassan H.M."/>
        </authorList>
    </citation>
    <scope>NUCLEOTIDE SEQUENCE [LARGE SCALE GENOMIC DNA]</scope>
    <source>
        <strain evidence="12 13">1A</strain>
    </source>
</reference>
<evidence type="ECO:0000256" key="6">
    <source>
        <dbReference type="ARBA" id="ARBA00022840"/>
    </source>
</evidence>
<comment type="subcellular location">
    <subcellularLocation>
        <location evidence="1">Cell membrane</location>
        <topology evidence="1">Multi-pass membrane protein</topology>
    </subcellularLocation>
</comment>
<name>A0A7H9EIF8_9LACO</name>
<dbReference type="GO" id="GO:0016887">
    <property type="term" value="F:ATP hydrolysis activity"/>
    <property type="evidence" value="ECO:0007669"/>
    <property type="project" value="InterPro"/>
</dbReference>
<dbReference type="InterPro" id="IPR036640">
    <property type="entry name" value="ABC1_TM_sf"/>
</dbReference>
<evidence type="ECO:0000313" key="12">
    <source>
        <dbReference type="EMBL" id="QLL77229.1"/>
    </source>
</evidence>
<proteinExistence type="predicted"/>
<organism evidence="12 13">
    <name type="scientific">Ligilactobacillus saerimneri</name>
    <dbReference type="NCBI Taxonomy" id="228229"/>
    <lineage>
        <taxon>Bacteria</taxon>
        <taxon>Bacillati</taxon>
        <taxon>Bacillota</taxon>
        <taxon>Bacilli</taxon>
        <taxon>Lactobacillales</taxon>
        <taxon>Lactobacillaceae</taxon>
        <taxon>Ligilactobacillus</taxon>
    </lineage>
</organism>
<evidence type="ECO:0000256" key="8">
    <source>
        <dbReference type="ARBA" id="ARBA00023136"/>
    </source>
</evidence>
<dbReference type="SMART" id="SM00382">
    <property type="entry name" value="AAA"/>
    <property type="match status" value="1"/>
</dbReference>
<dbReference type="PANTHER" id="PTHR43394">
    <property type="entry name" value="ATP-DEPENDENT PERMEASE MDL1, MITOCHONDRIAL"/>
    <property type="match status" value="1"/>
</dbReference>
<keyword evidence="7 9" id="KW-1133">Transmembrane helix</keyword>
<feature type="transmembrane region" description="Helical" evidence="9">
    <location>
        <begin position="274"/>
        <end position="295"/>
    </location>
</feature>
<evidence type="ECO:0000256" key="3">
    <source>
        <dbReference type="ARBA" id="ARBA00022475"/>
    </source>
</evidence>